<protein>
    <submittedName>
        <fullName evidence="1">Uncharacterized protein</fullName>
    </submittedName>
</protein>
<dbReference type="AlphaFoldDB" id="A0A0A9FYG1"/>
<sequence length="39" mass="4466">MYCCTLFGFCLFQQLSSVLKTSTVLVFFGTLVYIDIHQV</sequence>
<accession>A0A0A9FYG1</accession>
<organism evidence="1">
    <name type="scientific">Arundo donax</name>
    <name type="common">Giant reed</name>
    <name type="synonym">Donax arundinaceus</name>
    <dbReference type="NCBI Taxonomy" id="35708"/>
    <lineage>
        <taxon>Eukaryota</taxon>
        <taxon>Viridiplantae</taxon>
        <taxon>Streptophyta</taxon>
        <taxon>Embryophyta</taxon>
        <taxon>Tracheophyta</taxon>
        <taxon>Spermatophyta</taxon>
        <taxon>Magnoliopsida</taxon>
        <taxon>Liliopsida</taxon>
        <taxon>Poales</taxon>
        <taxon>Poaceae</taxon>
        <taxon>PACMAD clade</taxon>
        <taxon>Arundinoideae</taxon>
        <taxon>Arundineae</taxon>
        <taxon>Arundo</taxon>
    </lineage>
</organism>
<proteinExistence type="predicted"/>
<evidence type="ECO:0000313" key="1">
    <source>
        <dbReference type="EMBL" id="JAE17875.1"/>
    </source>
</evidence>
<dbReference type="EMBL" id="GBRH01180021">
    <property type="protein sequence ID" value="JAE17875.1"/>
    <property type="molecule type" value="Transcribed_RNA"/>
</dbReference>
<reference evidence="1" key="1">
    <citation type="submission" date="2014-09" db="EMBL/GenBank/DDBJ databases">
        <authorList>
            <person name="Magalhaes I.L.F."/>
            <person name="Oliveira U."/>
            <person name="Santos F.R."/>
            <person name="Vidigal T.H.D.A."/>
            <person name="Brescovit A.D."/>
            <person name="Santos A.J."/>
        </authorList>
    </citation>
    <scope>NUCLEOTIDE SEQUENCE</scope>
    <source>
        <tissue evidence="1">Shoot tissue taken approximately 20 cm above the soil surface</tissue>
    </source>
</reference>
<reference evidence="1" key="2">
    <citation type="journal article" date="2015" name="Data Brief">
        <title>Shoot transcriptome of the giant reed, Arundo donax.</title>
        <authorList>
            <person name="Barrero R.A."/>
            <person name="Guerrero F.D."/>
            <person name="Moolhuijzen P."/>
            <person name="Goolsby J.A."/>
            <person name="Tidwell J."/>
            <person name="Bellgard S.E."/>
            <person name="Bellgard M.I."/>
        </authorList>
    </citation>
    <scope>NUCLEOTIDE SEQUENCE</scope>
    <source>
        <tissue evidence="1">Shoot tissue taken approximately 20 cm above the soil surface</tissue>
    </source>
</reference>
<name>A0A0A9FYG1_ARUDO</name>